<dbReference type="AlphaFoldDB" id="A0A432X109"/>
<dbReference type="RefSeq" id="WP_126757719.1">
    <property type="nucleotide sequence ID" value="NZ_PIPQ01000005.1"/>
</dbReference>
<name>A0A432X109_9GAMM</name>
<evidence type="ECO:0000313" key="3">
    <source>
        <dbReference type="Proteomes" id="UP000286976"/>
    </source>
</evidence>
<accession>A0A432X109</accession>
<organism evidence="2 3">
    <name type="scientific">Aliidiomarina taiwanensis</name>
    <dbReference type="NCBI Taxonomy" id="946228"/>
    <lineage>
        <taxon>Bacteria</taxon>
        <taxon>Pseudomonadati</taxon>
        <taxon>Pseudomonadota</taxon>
        <taxon>Gammaproteobacteria</taxon>
        <taxon>Alteromonadales</taxon>
        <taxon>Idiomarinaceae</taxon>
        <taxon>Aliidiomarina</taxon>
    </lineage>
</organism>
<evidence type="ECO:0008006" key="4">
    <source>
        <dbReference type="Google" id="ProtNLM"/>
    </source>
</evidence>
<keyword evidence="1" id="KW-0472">Membrane</keyword>
<keyword evidence="1" id="KW-0812">Transmembrane</keyword>
<keyword evidence="1" id="KW-1133">Transmembrane helix</keyword>
<dbReference type="EMBL" id="PIPQ01000005">
    <property type="protein sequence ID" value="RUO39844.1"/>
    <property type="molecule type" value="Genomic_DNA"/>
</dbReference>
<sequence length="203" mass="22230">MTTNTYGLPAIAAVVLAILYPWYWGTAFMGTADFVQQFRHDLTTLGLSDALFVFIGVLEIYLYLSLRRLLADKLNLETARLALLLMAVAVGVFQATVLVDVFLALFGAGIAEGMIDLVLMNTAFVALAVLFVYAVFALMLSVSLLRSGRSVTAVLKVFAGLLIIISLFQITVVLSVFNVVLFPVAMLLLAFYFLRSQEMVEVV</sequence>
<proteinExistence type="predicted"/>
<feature type="transmembrane region" description="Helical" evidence="1">
    <location>
        <begin position="153"/>
        <end position="170"/>
    </location>
</feature>
<feature type="transmembrane region" description="Helical" evidence="1">
    <location>
        <begin position="117"/>
        <end position="141"/>
    </location>
</feature>
<dbReference type="OrthoDB" id="6238822at2"/>
<gene>
    <name evidence="2" type="ORF">CWE15_08810</name>
</gene>
<feature type="transmembrane region" description="Helical" evidence="1">
    <location>
        <begin position="7"/>
        <end position="24"/>
    </location>
</feature>
<evidence type="ECO:0000256" key="1">
    <source>
        <dbReference type="SAM" id="Phobius"/>
    </source>
</evidence>
<reference evidence="2 3" key="1">
    <citation type="journal article" date="2011" name="Front. Microbiol.">
        <title>Genomic signatures of strain selection and enhancement in Bacillus atrophaeus var. globigii, a historical biowarfare simulant.</title>
        <authorList>
            <person name="Gibbons H.S."/>
            <person name="Broomall S.M."/>
            <person name="McNew L.A."/>
            <person name="Daligault H."/>
            <person name="Chapman C."/>
            <person name="Bruce D."/>
            <person name="Karavis M."/>
            <person name="Krepps M."/>
            <person name="McGregor P.A."/>
            <person name="Hong C."/>
            <person name="Park K.H."/>
            <person name="Akmal A."/>
            <person name="Feldman A."/>
            <person name="Lin J.S."/>
            <person name="Chang W.E."/>
            <person name="Higgs B.W."/>
            <person name="Demirev P."/>
            <person name="Lindquist J."/>
            <person name="Liem A."/>
            <person name="Fochler E."/>
            <person name="Read T.D."/>
            <person name="Tapia R."/>
            <person name="Johnson S."/>
            <person name="Bishop-Lilly K.A."/>
            <person name="Detter C."/>
            <person name="Han C."/>
            <person name="Sozhamannan S."/>
            <person name="Rosenzweig C.N."/>
            <person name="Skowronski E.W."/>
        </authorList>
    </citation>
    <scope>NUCLEOTIDE SEQUENCE [LARGE SCALE GENOMIC DNA]</scope>
    <source>
        <strain evidence="2 3">AIT1</strain>
    </source>
</reference>
<feature type="transmembrane region" description="Helical" evidence="1">
    <location>
        <begin position="176"/>
        <end position="194"/>
    </location>
</feature>
<comment type="caution">
    <text evidence="2">The sequence shown here is derived from an EMBL/GenBank/DDBJ whole genome shotgun (WGS) entry which is preliminary data.</text>
</comment>
<feature type="transmembrane region" description="Helical" evidence="1">
    <location>
        <begin position="44"/>
        <end position="64"/>
    </location>
</feature>
<feature type="transmembrane region" description="Helical" evidence="1">
    <location>
        <begin position="84"/>
        <end position="111"/>
    </location>
</feature>
<evidence type="ECO:0000313" key="2">
    <source>
        <dbReference type="EMBL" id="RUO39844.1"/>
    </source>
</evidence>
<keyword evidence="3" id="KW-1185">Reference proteome</keyword>
<dbReference type="Proteomes" id="UP000286976">
    <property type="component" value="Unassembled WGS sequence"/>
</dbReference>
<protein>
    <recommendedName>
        <fullName evidence="4">DUF4386 domain-containing protein</fullName>
    </recommendedName>
</protein>